<dbReference type="GO" id="GO:0006400">
    <property type="term" value="P:tRNA modification"/>
    <property type="evidence" value="ECO:0007669"/>
    <property type="project" value="UniProtKB-UniRule"/>
</dbReference>
<dbReference type="AlphaFoldDB" id="A0A150WJ73"/>
<dbReference type="RefSeq" id="WP_061835712.1">
    <property type="nucleotide sequence ID" value="NZ_LUKE01000003.1"/>
</dbReference>
<evidence type="ECO:0000313" key="3">
    <source>
        <dbReference type="EMBL" id="KYG63818.1"/>
    </source>
</evidence>
<accession>A0A150WJ73</accession>
<dbReference type="Gene3D" id="3.30.70.100">
    <property type="match status" value="1"/>
</dbReference>
<dbReference type="Gene3D" id="3.40.250.10">
    <property type="entry name" value="Rhodanese-like domain"/>
    <property type="match status" value="1"/>
</dbReference>
<keyword evidence="4" id="KW-1185">Reference proteome</keyword>
<evidence type="ECO:0000259" key="2">
    <source>
        <dbReference type="PROSITE" id="PS50206"/>
    </source>
</evidence>
<dbReference type="CDD" id="cd01518">
    <property type="entry name" value="RHOD_YceA"/>
    <property type="match status" value="1"/>
</dbReference>
<dbReference type="PROSITE" id="PS50206">
    <property type="entry name" value="RHODANESE_3"/>
    <property type="match status" value="1"/>
</dbReference>
<evidence type="ECO:0000256" key="1">
    <source>
        <dbReference type="HAMAP-Rule" id="MF_00469"/>
    </source>
</evidence>
<dbReference type="EMBL" id="LUKE01000003">
    <property type="protein sequence ID" value="KYG63818.1"/>
    <property type="molecule type" value="Genomic_DNA"/>
</dbReference>
<comment type="function">
    <text evidence="1">Catalyzes oxygen-dependent 5-hydroxyuridine (ho5U) modification at position 34 in tRNAs.</text>
</comment>
<dbReference type="InterPro" id="IPR040503">
    <property type="entry name" value="TRHO_N"/>
</dbReference>
<dbReference type="SMART" id="SM00450">
    <property type="entry name" value="RHOD"/>
    <property type="match status" value="1"/>
</dbReference>
<comment type="caution">
    <text evidence="3">The sequence shown here is derived from an EMBL/GenBank/DDBJ whole genome shotgun (WGS) entry which is preliminary data.</text>
</comment>
<dbReference type="Pfam" id="PF00581">
    <property type="entry name" value="Rhodanese"/>
    <property type="match status" value="1"/>
</dbReference>
<comment type="catalytic activity">
    <reaction evidence="1">
        <text>uridine(34) in tRNA + AH2 + O2 = 5-hydroxyuridine(34) in tRNA + A + H2O</text>
        <dbReference type="Rhea" id="RHEA:64224"/>
        <dbReference type="Rhea" id="RHEA-COMP:11727"/>
        <dbReference type="Rhea" id="RHEA-COMP:13381"/>
        <dbReference type="ChEBI" id="CHEBI:13193"/>
        <dbReference type="ChEBI" id="CHEBI:15377"/>
        <dbReference type="ChEBI" id="CHEBI:15379"/>
        <dbReference type="ChEBI" id="CHEBI:17499"/>
        <dbReference type="ChEBI" id="CHEBI:65315"/>
        <dbReference type="ChEBI" id="CHEBI:136877"/>
    </reaction>
</comment>
<feature type="domain" description="Rhodanese" evidence="2">
    <location>
        <begin position="132"/>
        <end position="225"/>
    </location>
</feature>
<reference evidence="3 4" key="1">
    <citation type="submission" date="2016-03" db="EMBL/GenBank/DDBJ databases">
        <authorList>
            <person name="Ploux O."/>
        </authorList>
    </citation>
    <scope>NUCLEOTIDE SEQUENCE [LARGE SCALE GENOMIC DNA]</scope>
    <source>
        <strain evidence="3 4">R0</strain>
    </source>
</reference>
<dbReference type="EC" id="1.14.-.-" evidence="1"/>
<proteinExistence type="inferred from homology"/>
<keyword evidence="1" id="KW-0560">Oxidoreductase</keyword>
<dbReference type="SUPFAM" id="SSF52821">
    <property type="entry name" value="Rhodanese/Cell cycle control phosphatase"/>
    <property type="match status" value="1"/>
</dbReference>
<dbReference type="PANTHER" id="PTHR43268:SF6">
    <property type="entry name" value="THIOSULFATE SULFURTRANSFERASE_RHODANESE-LIKE DOMAIN-CONTAINING PROTEIN 2"/>
    <property type="match status" value="1"/>
</dbReference>
<protein>
    <recommendedName>
        <fullName evidence="1">tRNA uridine(34) hydroxylase</fullName>
        <ecNumber evidence="1">1.14.-.-</ecNumber>
    </recommendedName>
    <alternativeName>
        <fullName evidence="1">tRNA hydroxylation protein O</fullName>
    </alternativeName>
</protein>
<evidence type="ECO:0000313" key="4">
    <source>
        <dbReference type="Proteomes" id="UP000075320"/>
    </source>
</evidence>
<dbReference type="HAMAP" id="MF_00469">
    <property type="entry name" value="TrhO"/>
    <property type="match status" value="1"/>
</dbReference>
<dbReference type="PANTHER" id="PTHR43268">
    <property type="entry name" value="THIOSULFATE SULFURTRANSFERASE/RHODANESE-LIKE DOMAIN-CONTAINING PROTEIN 2"/>
    <property type="match status" value="1"/>
</dbReference>
<dbReference type="Proteomes" id="UP000075320">
    <property type="component" value="Unassembled WGS sequence"/>
</dbReference>
<dbReference type="InterPro" id="IPR036873">
    <property type="entry name" value="Rhodanese-like_dom_sf"/>
</dbReference>
<name>A0A150WJ73_BDEBC</name>
<dbReference type="OrthoDB" id="5288727at2"/>
<gene>
    <name evidence="1" type="primary">trhO</name>
    <name evidence="3" type="ORF">AZI86_13430</name>
</gene>
<comment type="similarity">
    <text evidence="1">Belongs to the TrhO family.</text>
</comment>
<dbReference type="InterPro" id="IPR001763">
    <property type="entry name" value="Rhodanese-like_dom"/>
</dbReference>
<keyword evidence="1" id="KW-0819">tRNA processing</keyword>
<organism evidence="3 4">
    <name type="scientific">Bdellovibrio bacteriovorus</name>
    <dbReference type="NCBI Taxonomy" id="959"/>
    <lineage>
        <taxon>Bacteria</taxon>
        <taxon>Pseudomonadati</taxon>
        <taxon>Bdellovibrionota</taxon>
        <taxon>Bdellovibrionia</taxon>
        <taxon>Bdellovibrionales</taxon>
        <taxon>Pseudobdellovibrionaceae</taxon>
        <taxon>Bdellovibrio</taxon>
    </lineage>
</organism>
<dbReference type="InterPro" id="IPR020936">
    <property type="entry name" value="TrhO"/>
</dbReference>
<dbReference type="Pfam" id="PF17773">
    <property type="entry name" value="UPF0176_N"/>
    <property type="match status" value="1"/>
</dbReference>
<dbReference type="GO" id="GO:0016705">
    <property type="term" value="F:oxidoreductase activity, acting on paired donors, with incorporation or reduction of molecular oxygen"/>
    <property type="evidence" value="ECO:0007669"/>
    <property type="project" value="UniProtKB-UniRule"/>
</dbReference>
<dbReference type="InterPro" id="IPR022111">
    <property type="entry name" value="Rhodanese_C"/>
</dbReference>
<sequence length="350" mass="39953">MTAPATNTSTYFVTTFYKFLVLNDVPAVQKDLQAKADELNVKGLIILGTEGFNSTIAAPSEESFAAWKQFIRDYFKLPELFFKDSVSPKAPFRRFKVKIREEIVTTGIPEIMPPEGKNHHLTPEEWNRVMKEEDDFVMIDTRNWYEYKIGTFKGALNPNIEKFTDFPQYIESQGIAKDKKMLIFCTGGIRCEKGILELQKQGYDNVFQLDGGIINYMKEFPNDQFEGECFVFDHRVALDQNLQPSTKYGLCPHCGQPSEIKITCKRCDSEELICEECSHLEFKKDTCSKNCAHQYKLNPGKKGAKQIVPFEVEKMVATGEEEIPTIRVSKTKVVTIDNKGNSVTVTVDRK</sequence>
<dbReference type="Pfam" id="PF12368">
    <property type="entry name" value="Rhodanese_C"/>
    <property type="match status" value="1"/>
</dbReference>